<dbReference type="Proteomes" id="UP000616769">
    <property type="component" value="Unassembled WGS sequence"/>
</dbReference>
<sequence>MKITFLSLRECAQFHLWLRFRTTRKIDPNNLENELTLTIKKKISEGSETAHQQLVFGVPVEFDLKLYFLKLIIKNIE</sequence>
<dbReference type="VEuPathDB" id="VectorBase:SSCA009550"/>
<proteinExistence type="predicted"/>
<protein>
    <submittedName>
        <fullName evidence="1">Uncharacterized protein</fullName>
    </submittedName>
</protein>
<evidence type="ECO:0000313" key="1">
    <source>
        <dbReference type="EMBL" id="KPM02438.1"/>
    </source>
</evidence>
<reference evidence="1 2" key="1">
    <citation type="journal article" date="2015" name="Parasit. Vectors">
        <title>Draft genome of the scabies mite.</title>
        <authorList>
            <person name="Rider S.D.Jr."/>
            <person name="Morgan M.S."/>
            <person name="Arlian L.G."/>
        </authorList>
    </citation>
    <scope>NUCLEOTIDE SEQUENCE [LARGE SCALE GENOMIC DNA]</scope>
    <source>
        <strain evidence="1">Arlian Lab</strain>
    </source>
</reference>
<name>A0A131ZUH4_SARSC</name>
<gene>
    <name evidence="1" type="ORF">QR98_0008520</name>
</gene>
<dbReference type="EMBL" id="JXLN01001874">
    <property type="protein sequence ID" value="KPM02438.1"/>
    <property type="molecule type" value="Genomic_DNA"/>
</dbReference>
<organism evidence="1 2">
    <name type="scientific">Sarcoptes scabiei</name>
    <name type="common">Itch mite</name>
    <name type="synonym">Acarus scabiei</name>
    <dbReference type="NCBI Taxonomy" id="52283"/>
    <lineage>
        <taxon>Eukaryota</taxon>
        <taxon>Metazoa</taxon>
        <taxon>Ecdysozoa</taxon>
        <taxon>Arthropoda</taxon>
        <taxon>Chelicerata</taxon>
        <taxon>Arachnida</taxon>
        <taxon>Acari</taxon>
        <taxon>Acariformes</taxon>
        <taxon>Sarcoptiformes</taxon>
        <taxon>Astigmata</taxon>
        <taxon>Psoroptidia</taxon>
        <taxon>Sarcoptoidea</taxon>
        <taxon>Sarcoptidae</taxon>
        <taxon>Sarcoptinae</taxon>
        <taxon>Sarcoptes</taxon>
    </lineage>
</organism>
<accession>A0A131ZUH4</accession>
<comment type="caution">
    <text evidence="1">The sequence shown here is derived from an EMBL/GenBank/DDBJ whole genome shotgun (WGS) entry which is preliminary data.</text>
</comment>
<dbReference type="AlphaFoldDB" id="A0A131ZUH4"/>
<evidence type="ECO:0000313" key="2">
    <source>
        <dbReference type="Proteomes" id="UP000616769"/>
    </source>
</evidence>